<evidence type="ECO:0000313" key="1">
    <source>
        <dbReference type="EMBL" id="CAO94873.1"/>
    </source>
</evidence>
<gene>
    <name evidence="1" type="ordered locus">ETA_pET490310</name>
</gene>
<organism evidence="1 2">
    <name type="scientific">Erwinia tasmaniensis (strain DSM 17950 / CFBP 7177 / CIP 109463 / NCPPB 4357 / Et1/99)</name>
    <dbReference type="NCBI Taxonomy" id="465817"/>
    <lineage>
        <taxon>Bacteria</taxon>
        <taxon>Pseudomonadati</taxon>
        <taxon>Pseudomonadota</taxon>
        <taxon>Gammaproteobacteria</taxon>
        <taxon>Enterobacterales</taxon>
        <taxon>Erwiniaceae</taxon>
        <taxon>Erwinia</taxon>
    </lineage>
</organism>
<keyword evidence="1" id="KW-0614">Plasmid</keyword>
<dbReference type="HOGENOM" id="CLU_2733841_0_0_6"/>
<geneLocation type="plasmid" evidence="1 2">
    <name>pET49</name>
</geneLocation>
<sequence>MDKAMMTESDKERFNNRICVDKLLISADVYVTPSMTVSAAEVELTVPDSDYQATQNLSDVKISFPLSDVGT</sequence>
<dbReference type="Proteomes" id="UP000001726">
    <property type="component" value="Plasmid pET49"/>
</dbReference>
<dbReference type="AlphaFoldDB" id="B2VAY4"/>
<protein>
    <submittedName>
        <fullName evidence="1">Uncharacterized protein</fullName>
    </submittedName>
</protein>
<evidence type="ECO:0000313" key="2">
    <source>
        <dbReference type="Proteomes" id="UP000001726"/>
    </source>
</evidence>
<keyword evidence="2" id="KW-1185">Reference proteome</keyword>
<accession>B2VAY4</accession>
<reference evidence="1 2" key="1">
    <citation type="journal article" date="2008" name="Environ. Microbiol.">
        <title>The genome of Erwinia tasmaniensis strain Et1/99, a non-pathogenic bacterium in the genus Erwinia.</title>
        <authorList>
            <person name="Kube M."/>
            <person name="Migdoll A.M."/>
            <person name="Mueller I."/>
            <person name="Kuhl H."/>
            <person name="Beck A."/>
            <person name="Reinhardt R."/>
            <person name="Geider K."/>
        </authorList>
    </citation>
    <scope>NUCLEOTIDE SEQUENCE [LARGE SCALE GENOMIC DNA]</scope>
    <source>
        <strain evidence="2">DSM 17950 / CFBP 7177 / CIP 109463 / NCPPB 4357 / Et1/99</strain>
        <plasmid evidence="2">pET49</plasmid>
    </source>
</reference>
<proteinExistence type="predicted"/>
<dbReference type="KEGG" id="eta:ETA_pET490310"/>
<dbReference type="EMBL" id="CU468131">
    <property type="protein sequence ID" value="CAO94873.1"/>
    <property type="molecule type" value="Genomic_DNA"/>
</dbReference>
<name>B2VAY4_ERWT9</name>